<comment type="caution">
    <text evidence="1">The sequence shown here is derived from an EMBL/GenBank/DDBJ whole genome shotgun (WGS) entry which is preliminary data.</text>
</comment>
<dbReference type="Proteomes" id="UP000887013">
    <property type="component" value="Unassembled WGS sequence"/>
</dbReference>
<proteinExistence type="predicted"/>
<evidence type="ECO:0000313" key="1">
    <source>
        <dbReference type="EMBL" id="GFU37185.1"/>
    </source>
</evidence>
<dbReference type="EMBL" id="BMAW01130963">
    <property type="protein sequence ID" value="GFU37185.1"/>
    <property type="molecule type" value="Genomic_DNA"/>
</dbReference>
<organism evidence="1 2">
    <name type="scientific">Nephila pilipes</name>
    <name type="common">Giant wood spider</name>
    <name type="synonym">Nephila maculata</name>
    <dbReference type="NCBI Taxonomy" id="299642"/>
    <lineage>
        <taxon>Eukaryota</taxon>
        <taxon>Metazoa</taxon>
        <taxon>Ecdysozoa</taxon>
        <taxon>Arthropoda</taxon>
        <taxon>Chelicerata</taxon>
        <taxon>Arachnida</taxon>
        <taxon>Araneae</taxon>
        <taxon>Araneomorphae</taxon>
        <taxon>Entelegynae</taxon>
        <taxon>Araneoidea</taxon>
        <taxon>Nephilidae</taxon>
        <taxon>Nephila</taxon>
    </lineage>
</organism>
<name>A0A8X6QYG7_NEPPI</name>
<reference evidence="1" key="1">
    <citation type="submission" date="2020-08" db="EMBL/GenBank/DDBJ databases">
        <title>Multicomponent nature underlies the extraordinary mechanical properties of spider dragline silk.</title>
        <authorList>
            <person name="Kono N."/>
            <person name="Nakamura H."/>
            <person name="Mori M."/>
            <person name="Yoshida Y."/>
            <person name="Ohtoshi R."/>
            <person name="Malay A.D."/>
            <person name="Moran D.A.P."/>
            <person name="Tomita M."/>
            <person name="Numata K."/>
            <person name="Arakawa K."/>
        </authorList>
    </citation>
    <scope>NUCLEOTIDE SEQUENCE</scope>
</reference>
<evidence type="ECO:0000313" key="2">
    <source>
        <dbReference type="Proteomes" id="UP000887013"/>
    </source>
</evidence>
<sequence>MITLQISEFGYRRYSLEISQDYVEFVLQPRSNKMATSCQRFVLLVGFWNDGGAAATALLRVDTRPRVEVVETSKSSMFVERWRSGLS</sequence>
<gene>
    <name evidence="1" type="ORF">NPIL_5891</name>
</gene>
<protein>
    <submittedName>
        <fullName evidence="1">Uncharacterized protein</fullName>
    </submittedName>
</protein>
<dbReference type="AlphaFoldDB" id="A0A8X6QYG7"/>
<accession>A0A8X6QYG7</accession>
<keyword evidence="2" id="KW-1185">Reference proteome</keyword>
<dbReference type="OrthoDB" id="10604173at2759"/>